<organism evidence="8 9">
    <name type="scientific">Dimargaris cristalligena</name>
    <dbReference type="NCBI Taxonomy" id="215637"/>
    <lineage>
        <taxon>Eukaryota</taxon>
        <taxon>Fungi</taxon>
        <taxon>Fungi incertae sedis</taxon>
        <taxon>Zoopagomycota</taxon>
        <taxon>Kickxellomycotina</taxon>
        <taxon>Dimargaritomycetes</taxon>
        <taxon>Dimargaritales</taxon>
        <taxon>Dimargaritaceae</taxon>
        <taxon>Dimargaris</taxon>
    </lineage>
</organism>
<dbReference type="InterPro" id="IPR036812">
    <property type="entry name" value="NAD(P)_OxRdtase_dom_sf"/>
</dbReference>
<feature type="binding site" evidence="5">
    <location>
        <position position="109"/>
    </location>
    <ligand>
        <name>substrate</name>
    </ligand>
</feature>
<keyword evidence="9" id="KW-1185">Reference proteome</keyword>
<evidence type="ECO:0000259" key="7">
    <source>
        <dbReference type="Pfam" id="PF00248"/>
    </source>
</evidence>
<dbReference type="PROSITE" id="PS00798">
    <property type="entry name" value="ALDOKETO_REDUCTASE_1"/>
    <property type="match status" value="1"/>
</dbReference>
<dbReference type="AlphaFoldDB" id="A0A4P9ZRS9"/>
<gene>
    <name evidence="8" type="ORF">BJ085DRAFT_42430</name>
</gene>
<dbReference type="PRINTS" id="PR00069">
    <property type="entry name" value="ALDKETRDTASE"/>
</dbReference>
<dbReference type="STRING" id="215637.A0A4P9ZRS9"/>
<evidence type="ECO:0000256" key="5">
    <source>
        <dbReference type="PIRSR" id="PIRSR000097-2"/>
    </source>
</evidence>
<reference evidence="9" key="1">
    <citation type="journal article" date="2018" name="Nat. Microbiol.">
        <title>Leveraging single-cell genomics to expand the fungal tree of life.</title>
        <authorList>
            <person name="Ahrendt S.R."/>
            <person name="Quandt C.A."/>
            <person name="Ciobanu D."/>
            <person name="Clum A."/>
            <person name="Salamov A."/>
            <person name="Andreopoulos B."/>
            <person name="Cheng J.F."/>
            <person name="Woyke T."/>
            <person name="Pelin A."/>
            <person name="Henrissat B."/>
            <person name="Reynolds N.K."/>
            <person name="Benny G.L."/>
            <person name="Smith M.E."/>
            <person name="James T.Y."/>
            <person name="Grigoriev I.V."/>
        </authorList>
    </citation>
    <scope>NUCLEOTIDE SEQUENCE [LARGE SCALE GENOMIC DNA]</scope>
    <source>
        <strain evidence="9">RSA 468</strain>
    </source>
</reference>
<evidence type="ECO:0000256" key="6">
    <source>
        <dbReference type="PIRSR" id="PIRSR000097-3"/>
    </source>
</evidence>
<name>A0A4P9ZRS9_9FUNG</name>
<evidence type="ECO:0000256" key="3">
    <source>
        <dbReference type="ARBA" id="ARBA00023002"/>
    </source>
</evidence>
<protein>
    <submittedName>
        <fullName evidence="8">Aldose reductase</fullName>
    </submittedName>
</protein>
<evidence type="ECO:0000256" key="2">
    <source>
        <dbReference type="ARBA" id="ARBA00022857"/>
    </source>
</evidence>
<dbReference type="GO" id="GO:0016491">
    <property type="term" value="F:oxidoreductase activity"/>
    <property type="evidence" value="ECO:0007669"/>
    <property type="project" value="UniProtKB-KW"/>
</dbReference>
<accession>A0A4P9ZRS9</accession>
<dbReference type="PANTHER" id="PTHR11732">
    <property type="entry name" value="ALDO/KETO REDUCTASE"/>
    <property type="match status" value="1"/>
</dbReference>
<feature type="domain" description="NADP-dependent oxidoreductase" evidence="7">
    <location>
        <begin position="18"/>
        <end position="287"/>
    </location>
</feature>
<dbReference type="InterPro" id="IPR023210">
    <property type="entry name" value="NADP_OxRdtase_dom"/>
</dbReference>
<dbReference type="InterPro" id="IPR020471">
    <property type="entry name" value="AKR"/>
</dbReference>
<dbReference type="PIRSF" id="PIRSF000097">
    <property type="entry name" value="AKR"/>
    <property type="match status" value="1"/>
</dbReference>
<dbReference type="FunFam" id="3.20.20.100:FF:000006">
    <property type="entry name" value="Aldo-keto reductase family 1 member A1"/>
    <property type="match status" value="1"/>
</dbReference>
<keyword evidence="2" id="KW-0521">NADP</keyword>
<dbReference type="Proteomes" id="UP000268162">
    <property type="component" value="Unassembled WGS sequence"/>
</dbReference>
<evidence type="ECO:0000256" key="1">
    <source>
        <dbReference type="ARBA" id="ARBA00007905"/>
    </source>
</evidence>
<feature type="site" description="Lowers pKa of active site Tyr" evidence="6">
    <location>
        <position position="76"/>
    </location>
</feature>
<comment type="similarity">
    <text evidence="1">Belongs to the aldo/keto reductase family.</text>
</comment>
<keyword evidence="3" id="KW-0560">Oxidoreductase</keyword>
<dbReference type="CDD" id="cd19071">
    <property type="entry name" value="AKR_AKR1-5-like"/>
    <property type="match status" value="1"/>
</dbReference>
<dbReference type="EMBL" id="ML002944">
    <property type="protein sequence ID" value="RKP35160.1"/>
    <property type="molecule type" value="Genomic_DNA"/>
</dbReference>
<feature type="active site" description="Proton donor" evidence="4">
    <location>
        <position position="51"/>
    </location>
</feature>
<dbReference type="Gene3D" id="3.20.20.100">
    <property type="entry name" value="NADP-dependent oxidoreductase domain"/>
    <property type="match status" value="1"/>
</dbReference>
<dbReference type="SUPFAM" id="SSF51430">
    <property type="entry name" value="NAD(P)-linked oxidoreductase"/>
    <property type="match status" value="1"/>
</dbReference>
<proteinExistence type="inferred from homology"/>
<evidence type="ECO:0000313" key="8">
    <source>
        <dbReference type="EMBL" id="RKP35160.1"/>
    </source>
</evidence>
<dbReference type="InterPro" id="IPR018170">
    <property type="entry name" value="Aldo/ket_reductase_CS"/>
</dbReference>
<dbReference type="PROSITE" id="PS00062">
    <property type="entry name" value="ALDOKETO_REDUCTASE_2"/>
    <property type="match status" value="1"/>
</dbReference>
<dbReference type="Pfam" id="PF00248">
    <property type="entry name" value="Aldo_ket_red"/>
    <property type="match status" value="1"/>
</dbReference>
<sequence>MPNSKTIQLHSGARMPAIGLGTWNAQPGEMDFIVREAWNLGYRHIDCAHLYENEKKIGNALRQANVPRDQLWLTSKLWNTDHRPDDVGPACQTTLDHLGCDYLDLYLMHWPLAFVHGEGLKPFGPDGHMKMDTGVTILETWRAMEKLVDAGLVRNIGVSNFTITQLTDLLQNARIKPAVNQIECNPYIPQHHLVDFCHQHSIAVTAYRPLGGRSRDDRPPQPLVREDPIVNQVAQRINKSPAQVILAWLLKRNISVIPKSSNPARLAENLVDFELSDEDASEISKINVLLVRPFLDTASDGR</sequence>
<evidence type="ECO:0000313" key="9">
    <source>
        <dbReference type="Proteomes" id="UP000268162"/>
    </source>
</evidence>
<evidence type="ECO:0000256" key="4">
    <source>
        <dbReference type="PIRSR" id="PIRSR000097-1"/>
    </source>
</evidence>